<sequence length="118" mass="14149">MGMPEPLLCATDFRQRPLMFLRKEEWHALLAELPRLKEELRQRQAEIDAMDQRGEHMKDYLLRRKFILDKYGERKIGIVAYGDTNRSYKSHGRGLRDRERDIEMANKVLERMNSNEVE</sequence>
<reference evidence="1" key="1">
    <citation type="submission" date="2023-08" db="EMBL/GenBank/DDBJ databases">
        <authorList>
            <person name="Chen Y."/>
            <person name="Shah S."/>
            <person name="Dougan E. K."/>
            <person name="Thang M."/>
            <person name="Chan C."/>
        </authorList>
    </citation>
    <scope>NUCLEOTIDE SEQUENCE</scope>
</reference>
<name>A0AA36NMA5_9DINO</name>
<dbReference type="AlphaFoldDB" id="A0AA36NMA5"/>
<organism evidence="1 2">
    <name type="scientific">Effrenium voratum</name>
    <dbReference type="NCBI Taxonomy" id="2562239"/>
    <lineage>
        <taxon>Eukaryota</taxon>
        <taxon>Sar</taxon>
        <taxon>Alveolata</taxon>
        <taxon>Dinophyceae</taxon>
        <taxon>Suessiales</taxon>
        <taxon>Symbiodiniaceae</taxon>
        <taxon>Effrenium</taxon>
    </lineage>
</organism>
<proteinExistence type="predicted"/>
<gene>
    <name evidence="1" type="ORF">EVOR1521_LOCUS31528</name>
</gene>
<dbReference type="Proteomes" id="UP001178507">
    <property type="component" value="Unassembled WGS sequence"/>
</dbReference>
<dbReference type="EMBL" id="CAUJNA010003838">
    <property type="protein sequence ID" value="CAJ1410766.1"/>
    <property type="molecule type" value="Genomic_DNA"/>
</dbReference>
<protein>
    <submittedName>
        <fullName evidence="1">Uncharacterized protein</fullName>
    </submittedName>
</protein>
<accession>A0AA36NMA5</accession>
<keyword evidence="2" id="KW-1185">Reference proteome</keyword>
<comment type="caution">
    <text evidence="1">The sequence shown here is derived from an EMBL/GenBank/DDBJ whole genome shotgun (WGS) entry which is preliminary data.</text>
</comment>
<evidence type="ECO:0000313" key="2">
    <source>
        <dbReference type="Proteomes" id="UP001178507"/>
    </source>
</evidence>
<evidence type="ECO:0000313" key="1">
    <source>
        <dbReference type="EMBL" id="CAJ1410766.1"/>
    </source>
</evidence>